<sequence>MITNKEKAWDSRDNIRNDSDHTNSSFSRQNEDAFNSNELDDDELKEDEDAYTNDLKPTFNQKDLNDEDEEYDRPDEVPEEDNDNELPEEGQIKKEGSGYHSQPEVDQPMRGADTSYSEKNDVTPPNKKEFPSEGPAKTDFESRPQGRTTGRMIGHEPGTEGI</sequence>
<dbReference type="EMBL" id="JACHCA010000004">
    <property type="protein sequence ID" value="MBB6127703.1"/>
    <property type="molecule type" value="Genomic_DNA"/>
</dbReference>
<feature type="compositionally biased region" description="Basic and acidic residues" evidence="1">
    <location>
        <begin position="1"/>
        <end position="21"/>
    </location>
</feature>
<name>A0A841J9C6_9SPHI</name>
<feature type="region of interest" description="Disordered" evidence="1">
    <location>
        <begin position="1"/>
        <end position="162"/>
    </location>
</feature>
<feature type="compositionally biased region" description="Acidic residues" evidence="1">
    <location>
        <begin position="65"/>
        <end position="88"/>
    </location>
</feature>
<proteinExistence type="predicted"/>
<gene>
    <name evidence="2" type="ORF">HDF22_001811</name>
</gene>
<evidence type="ECO:0000313" key="3">
    <source>
        <dbReference type="Proteomes" id="UP000548326"/>
    </source>
</evidence>
<comment type="caution">
    <text evidence="2">The sequence shown here is derived from an EMBL/GenBank/DDBJ whole genome shotgun (WGS) entry which is preliminary data.</text>
</comment>
<reference evidence="2 3" key="1">
    <citation type="submission" date="2020-08" db="EMBL/GenBank/DDBJ databases">
        <title>Genomic Encyclopedia of Type Strains, Phase IV (KMG-V): Genome sequencing to study the core and pangenomes of soil and plant-associated prokaryotes.</title>
        <authorList>
            <person name="Whitman W."/>
        </authorList>
    </citation>
    <scope>NUCLEOTIDE SEQUENCE [LARGE SCALE GENOMIC DNA]</scope>
    <source>
        <strain evidence="2 3">MP601</strain>
    </source>
</reference>
<organism evidence="2 3">
    <name type="scientific">Mucilaginibacter lappiensis</name>
    <dbReference type="NCBI Taxonomy" id="354630"/>
    <lineage>
        <taxon>Bacteria</taxon>
        <taxon>Pseudomonadati</taxon>
        <taxon>Bacteroidota</taxon>
        <taxon>Sphingobacteriia</taxon>
        <taxon>Sphingobacteriales</taxon>
        <taxon>Sphingobacteriaceae</taxon>
        <taxon>Mucilaginibacter</taxon>
    </lineage>
</organism>
<dbReference type="Proteomes" id="UP000548326">
    <property type="component" value="Unassembled WGS sequence"/>
</dbReference>
<accession>A0A841J9C6</accession>
<dbReference type="AlphaFoldDB" id="A0A841J9C6"/>
<feature type="compositionally biased region" description="Acidic residues" evidence="1">
    <location>
        <begin position="38"/>
        <end position="51"/>
    </location>
</feature>
<feature type="compositionally biased region" description="Basic and acidic residues" evidence="1">
    <location>
        <begin position="116"/>
        <end position="144"/>
    </location>
</feature>
<evidence type="ECO:0000313" key="2">
    <source>
        <dbReference type="EMBL" id="MBB6127703.1"/>
    </source>
</evidence>
<feature type="compositionally biased region" description="Polar residues" evidence="1">
    <location>
        <begin position="22"/>
        <end position="37"/>
    </location>
</feature>
<protein>
    <submittedName>
        <fullName evidence="2">Uncharacterized protein</fullName>
    </submittedName>
</protein>
<feature type="compositionally biased region" description="Basic and acidic residues" evidence="1">
    <location>
        <begin position="153"/>
        <end position="162"/>
    </location>
</feature>
<dbReference type="RefSeq" id="WP_183586988.1">
    <property type="nucleotide sequence ID" value="NZ_JACHCA010000004.1"/>
</dbReference>
<evidence type="ECO:0000256" key="1">
    <source>
        <dbReference type="SAM" id="MobiDB-lite"/>
    </source>
</evidence>